<dbReference type="Proteomes" id="UP000325787">
    <property type="component" value="Chromosome"/>
</dbReference>
<gene>
    <name evidence="2" type="ORF">EKG83_14490</name>
</gene>
<evidence type="ECO:0000256" key="1">
    <source>
        <dbReference type="SAM" id="Phobius"/>
    </source>
</evidence>
<proteinExistence type="predicted"/>
<dbReference type="OrthoDB" id="6027222at2"/>
<evidence type="ECO:0000313" key="3">
    <source>
        <dbReference type="Proteomes" id="UP000325787"/>
    </source>
</evidence>
<reference evidence="3" key="1">
    <citation type="journal article" date="2021" name="Curr. Microbiol.">
        <title>Complete genome of nocamycin-producing strain Saccharothrix syringae NRRL B-16468 reveals the biosynthetic potential for secondary metabolites.</title>
        <authorList>
            <person name="Mo X."/>
            <person name="Yang S."/>
        </authorList>
    </citation>
    <scope>NUCLEOTIDE SEQUENCE [LARGE SCALE GENOMIC DNA]</scope>
    <source>
        <strain evidence="3">ATCC 51364 / DSM 43886 / JCM 6844 / KCTC 9398 / NBRC 14523 / NRRL B-16468 / INA 2240</strain>
    </source>
</reference>
<evidence type="ECO:0000313" key="2">
    <source>
        <dbReference type="EMBL" id="QFZ18518.1"/>
    </source>
</evidence>
<keyword evidence="3" id="KW-1185">Reference proteome</keyword>
<dbReference type="KEGG" id="ssyi:EKG83_14490"/>
<sequence>MRGKPRLSTPYSALLWPAVGALGLGGLGVVCYGLAQADVLQAVAVGLLVSLAAASVGALVGFVFGIPRRVENSPVAAQRVYAGNTNLEQVSDWIVKIIIALGLIELNSLATWFGRLSRTLGAALGPAPGSTAVAAGAMAFFAPAGFLVGYLWTRTAFTEALDAGERVVPVAASLTNVQEIVTRTVRQASSDVGMSAFEDGLDHREPVHTAPPHEVASTSDLVVLWREIEDVLAGLLYPLDGADLAPEEIMELLQRRGVLEPRLAQELSHIAEAARQAAAGGRPAEEDRTAVRVRGAAVVAELAKLRRVAPRLFERHVLHTLRETARAGWRVLADPSFDGVGADAMVAAGDRTVVVEVKVLTGRVGGRTRDLFAWLNRLPPDKPVLLVLAGDRSTAPDVPSRYRRGAVRVLMWDAEADHLADAVAELLADQDPATLPASGPAAP</sequence>
<organism evidence="2 3">
    <name type="scientific">Saccharothrix syringae</name>
    <name type="common">Nocardiopsis syringae</name>
    <dbReference type="NCBI Taxonomy" id="103733"/>
    <lineage>
        <taxon>Bacteria</taxon>
        <taxon>Bacillati</taxon>
        <taxon>Actinomycetota</taxon>
        <taxon>Actinomycetes</taxon>
        <taxon>Pseudonocardiales</taxon>
        <taxon>Pseudonocardiaceae</taxon>
        <taxon>Saccharothrix</taxon>
    </lineage>
</organism>
<feature type="transmembrane region" description="Helical" evidence="1">
    <location>
        <begin position="41"/>
        <end position="64"/>
    </location>
</feature>
<name>A0A5Q0GX42_SACSY</name>
<dbReference type="AlphaFoldDB" id="A0A5Q0GX42"/>
<dbReference type="RefSeq" id="WP_153278091.1">
    <property type="nucleotide sequence ID" value="NZ_CP034550.1"/>
</dbReference>
<feature type="transmembrane region" description="Helical" evidence="1">
    <location>
        <begin position="93"/>
        <end position="113"/>
    </location>
</feature>
<protein>
    <submittedName>
        <fullName evidence="2">Uncharacterized protein</fullName>
    </submittedName>
</protein>
<feature type="transmembrane region" description="Helical" evidence="1">
    <location>
        <begin position="12"/>
        <end position="35"/>
    </location>
</feature>
<keyword evidence="1" id="KW-1133">Transmembrane helix</keyword>
<dbReference type="EMBL" id="CP034550">
    <property type="protein sequence ID" value="QFZ18518.1"/>
    <property type="molecule type" value="Genomic_DNA"/>
</dbReference>
<keyword evidence="1" id="KW-0472">Membrane</keyword>
<feature type="transmembrane region" description="Helical" evidence="1">
    <location>
        <begin position="133"/>
        <end position="152"/>
    </location>
</feature>
<keyword evidence="1" id="KW-0812">Transmembrane</keyword>
<accession>A0A5Q0GX42</accession>